<dbReference type="AlphaFoldDB" id="A0A562NSI5"/>
<feature type="domain" description="YscD/Y4YQ C-terminal" evidence="3">
    <location>
        <begin position="278"/>
        <end position="330"/>
    </location>
</feature>
<dbReference type="EMBL" id="VLKU01000004">
    <property type="protein sequence ID" value="TWI35129.1"/>
    <property type="molecule type" value="Genomic_DNA"/>
</dbReference>
<feature type="compositionally biased region" description="Low complexity" evidence="1">
    <location>
        <begin position="172"/>
        <end position="195"/>
    </location>
</feature>
<evidence type="ECO:0000313" key="5">
    <source>
        <dbReference type="Proteomes" id="UP000316225"/>
    </source>
</evidence>
<dbReference type="InterPro" id="IPR057770">
    <property type="entry name" value="YscD/Y4YQ_C"/>
</dbReference>
<name>A0A562NSI5_9RHOB</name>
<dbReference type="Pfam" id="PF21934">
    <property type="entry name" value="Yop-YscD_ppl_3rd"/>
    <property type="match status" value="1"/>
</dbReference>
<reference evidence="4 5" key="1">
    <citation type="journal article" date="2015" name="Stand. Genomic Sci.">
        <title>Genomic Encyclopedia of Bacterial and Archaeal Type Strains, Phase III: the genomes of soil and plant-associated and newly described type strains.</title>
        <authorList>
            <person name="Whitman W.B."/>
            <person name="Woyke T."/>
            <person name="Klenk H.P."/>
            <person name="Zhou Y."/>
            <person name="Lilburn T.G."/>
            <person name="Beck B.J."/>
            <person name="De Vos P."/>
            <person name="Vandamme P."/>
            <person name="Eisen J.A."/>
            <person name="Garrity G."/>
            <person name="Hugenholtz P."/>
            <person name="Kyrpides N.C."/>
        </authorList>
    </citation>
    <scope>NUCLEOTIDE SEQUENCE [LARGE SCALE GENOMIC DNA]</scope>
    <source>
        <strain evidence="4 5">CGMCC 1.5364</strain>
    </source>
</reference>
<protein>
    <submittedName>
        <fullName evidence="4">Type III secretion system (T3SS) inner membrane Yop/YscD-like protein</fullName>
    </submittedName>
</protein>
<keyword evidence="5" id="KW-1185">Reference proteome</keyword>
<sequence length="332" mass="34335">MKYGAGSLIRRTGYWAHIMSHSKPFLLSVLTGPNAGASTAFGTAKMQLGGGREDNIVLAGLSPDCLAFKGDGNRLRIAARSEGLSCHDGATGVPSALPTGGAVYETELPATLRLNSDTVVTISRLHADTRRRLGLPASLAIGAIALSMGLWLGANSPDAASPPETQAATDSTGPAPTQTAEAAAPAAPPDLMTATSPKMSCTGDCATSAAEGLQTRMQAEGLDGLTLSVEDGIFRVTGALPANKTDVWRQLRANFESDFGQSLPLVVQVHEGDASPILAVSSVWLGKAPEIRTKSGTVLRIGDTTGDGWIIQSIAKGEIELARGSQTTTVRF</sequence>
<dbReference type="InterPro" id="IPR053946">
    <property type="entry name" value="YscD_ppl_3rd"/>
</dbReference>
<feature type="domain" description="YscD-like Bon-like" evidence="2">
    <location>
        <begin position="210"/>
        <end position="269"/>
    </location>
</feature>
<feature type="region of interest" description="Disordered" evidence="1">
    <location>
        <begin position="157"/>
        <end position="195"/>
    </location>
</feature>
<evidence type="ECO:0000256" key="1">
    <source>
        <dbReference type="SAM" id="MobiDB-lite"/>
    </source>
</evidence>
<organism evidence="4 5">
    <name type="scientific">Paracoccus sulfuroxidans</name>
    <dbReference type="NCBI Taxonomy" id="384678"/>
    <lineage>
        <taxon>Bacteria</taxon>
        <taxon>Pseudomonadati</taxon>
        <taxon>Pseudomonadota</taxon>
        <taxon>Alphaproteobacteria</taxon>
        <taxon>Rhodobacterales</taxon>
        <taxon>Paracoccaceae</taxon>
        <taxon>Paracoccus</taxon>
    </lineage>
</organism>
<accession>A0A562NSI5</accession>
<gene>
    <name evidence="4" type="ORF">IQ24_01638</name>
</gene>
<proteinExistence type="predicted"/>
<dbReference type="Pfam" id="PF23893">
    <property type="entry name" value="Y4YQ_C"/>
    <property type="match status" value="1"/>
</dbReference>
<comment type="caution">
    <text evidence="4">The sequence shown here is derived from an EMBL/GenBank/DDBJ whole genome shotgun (WGS) entry which is preliminary data.</text>
</comment>
<evidence type="ECO:0000259" key="2">
    <source>
        <dbReference type="Pfam" id="PF21934"/>
    </source>
</evidence>
<evidence type="ECO:0000313" key="4">
    <source>
        <dbReference type="EMBL" id="TWI35129.1"/>
    </source>
</evidence>
<evidence type="ECO:0000259" key="3">
    <source>
        <dbReference type="Pfam" id="PF23893"/>
    </source>
</evidence>
<dbReference type="Proteomes" id="UP000316225">
    <property type="component" value="Unassembled WGS sequence"/>
</dbReference>